<keyword evidence="9" id="KW-1185">Reference proteome</keyword>
<sequence length="571" mass="62775">MGPETAAGWFRSIATNPTFKRHVCVVAVDELHLVAIWGRGIRPQYAQLSLLRRRPAASSFDRRDDPATDDKEIHKPVLRSPGRHNERLASAREHSEDCDLYRLPARYPKCAECLRAWLLRLSAGVITARDCKQIIQVYHSHTTQNDKDAIYEEFFKADSKIRIMVATESLGTGVDLSDVIRVVQYGFPLERLLCVLIQRFGRAARMAGIKGEAIFLVESWAIGDRISPKRPALLCGTRAPPCLRGPSNTSQLAQSHCADPGVDSDIPDDESDVAADAVELPAPGPYECCNVCNPDLTRTVPLPWDTAASLRIPRAGTASRAFLDRLVLLGDKIVNSAHRMMKPELSARILTQKGEWISMSAEYANTHSAAQLRRLAKSIWVKDHSDELFKKFNEIKSYVVTNWPGGYKPGTAAAVPQQTSQKRKASVEAETLMTPDQERRVLSAQKREQYASSLERIIAKAREASGPCSPYPHSPALSIASANSSLTSMGRSATPTGVGYSSTISGILEDSKVEVTGVGGGDRASEGPASRREKGVTAKRVALGVLDSNARRSLRRNKGNNTRYDHSEWVL</sequence>
<proteinExistence type="inferred from homology"/>
<dbReference type="EC" id="5.6.2.4" evidence="5"/>
<dbReference type="GO" id="GO:0009378">
    <property type="term" value="F:four-way junction helicase activity"/>
    <property type="evidence" value="ECO:0007669"/>
    <property type="project" value="TreeGrafter"/>
</dbReference>
<comment type="catalytic activity">
    <reaction evidence="4">
        <text>Couples ATP hydrolysis with the unwinding of duplex DNA by translocating in the 3'-5' direction.</text>
        <dbReference type="EC" id="5.6.2.4"/>
    </reaction>
</comment>
<feature type="compositionally biased region" description="Basic and acidic residues" evidence="6">
    <location>
        <begin position="523"/>
        <end position="536"/>
    </location>
</feature>
<keyword evidence="8" id="KW-0067">ATP-binding</keyword>
<dbReference type="Pfam" id="PF00271">
    <property type="entry name" value="Helicase_C"/>
    <property type="match status" value="1"/>
</dbReference>
<accession>A0A8H4L7X7</accession>
<evidence type="ECO:0000256" key="6">
    <source>
        <dbReference type="SAM" id="MobiDB-lite"/>
    </source>
</evidence>
<dbReference type="GO" id="GO:0005694">
    <property type="term" value="C:chromosome"/>
    <property type="evidence" value="ECO:0007669"/>
    <property type="project" value="TreeGrafter"/>
</dbReference>
<keyword evidence="8" id="KW-0347">Helicase</keyword>
<dbReference type="PANTHER" id="PTHR13710:SF105">
    <property type="entry name" value="ATP-DEPENDENT DNA HELICASE Q1"/>
    <property type="match status" value="1"/>
</dbReference>
<name>A0A8H4L7X7_9HYPO</name>
<organism evidence="8 9">
    <name type="scientific">Fusarium albosuccineum</name>
    <dbReference type="NCBI Taxonomy" id="1237068"/>
    <lineage>
        <taxon>Eukaryota</taxon>
        <taxon>Fungi</taxon>
        <taxon>Dikarya</taxon>
        <taxon>Ascomycota</taxon>
        <taxon>Pezizomycotina</taxon>
        <taxon>Sordariomycetes</taxon>
        <taxon>Hypocreomycetidae</taxon>
        <taxon>Hypocreales</taxon>
        <taxon>Nectriaceae</taxon>
        <taxon>Fusarium</taxon>
        <taxon>Fusarium decemcellulare species complex</taxon>
    </lineage>
</organism>
<reference evidence="8 9" key="1">
    <citation type="submission" date="2020-01" db="EMBL/GenBank/DDBJ databases">
        <title>Identification and distribution of gene clusters putatively required for synthesis of sphingolipid metabolism inhibitors in phylogenetically diverse species of the filamentous fungus Fusarium.</title>
        <authorList>
            <person name="Kim H.-S."/>
            <person name="Busman M."/>
            <person name="Brown D.W."/>
            <person name="Divon H."/>
            <person name="Uhlig S."/>
            <person name="Proctor R.H."/>
        </authorList>
    </citation>
    <scope>NUCLEOTIDE SEQUENCE [LARGE SCALE GENOMIC DNA]</scope>
    <source>
        <strain evidence="8 9">NRRL 20459</strain>
    </source>
</reference>
<gene>
    <name evidence="8" type="ORF">FALBO_8427</name>
</gene>
<evidence type="ECO:0000256" key="4">
    <source>
        <dbReference type="ARBA" id="ARBA00034617"/>
    </source>
</evidence>
<dbReference type="AlphaFoldDB" id="A0A8H4L7X7"/>
<evidence type="ECO:0000313" key="8">
    <source>
        <dbReference type="EMBL" id="KAF4464740.1"/>
    </source>
</evidence>
<evidence type="ECO:0000313" key="9">
    <source>
        <dbReference type="Proteomes" id="UP000554235"/>
    </source>
</evidence>
<dbReference type="OrthoDB" id="4776865at2759"/>
<dbReference type="PANTHER" id="PTHR13710">
    <property type="entry name" value="DNA HELICASE RECQ FAMILY MEMBER"/>
    <property type="match status" value="1"/>
</dbReference>
<evidence type="ECO:0000256" key="2">
    <source>
        <dbReference type="ARBA" id="ARBA00023125"/>
    </source>
</evidence>
<dbReference type="Gene3D" id="3.40.50.300">
    <property type="entry name" value="P-loop containing nucleotide triphosphate hydrolases"/>
    <property type="match status" value="2"/>
</dbReference>
<keyword evidence="8" id="KW-0547">Nucleotide-binding</keyword>
<dbReference type="PROSITE" id="PS51194">
    <property type="entry name" value="HELICASE_CTER"/>
    <property type="match status" value="1"/>
</dbReference>
<protein>
    <recommendedName>
        <fullName evidence="5">DNA 3'-5' helicase</fullName>
        <ecNumber evidence="5">5.6.2.4</ecNumber>
    </recommendedName>
</protein>
<dbReference type="GO" id="GO:0043138">
    <property type="term" value="F:3'-5' DNA helicase activity"/>
    <property type="evidence" value="ECO:0007669"/>
    <property type="project" value="UniProtKB-EC"/>
</dbReference>
<evidence type="ECO:0000259" key="7">
    <source>
        <dbReference type="PROSITE" id="PS51194"/>
    </source>
</evidence>
<dbReference type="GO" id="GO:0003677">
    <property type="term" value="F:DNA binding"/>
    <property type="evidence" value="ECO:0007669"/>
    <property type="project" value="UniProtKB-KW"/>
</dbReference>
<evidence type="ECO:0000256" key="3">
    <source>
        <dbReference type="ARBA" id="ARBA00023235"/>
    </source>
</evidence>
<dbReference type="SUPFAM" id="SSF52540">
    <property type="entry name" value="P-loop containing nucleoside triphosphate hydrolases"/>
    <property type="match status" value="1"/>
</dbReference>
<comment type="caution">
    <text evidence="8">The sequence shown here is derived from an EMBL/GenBank/DDBJ whole genome shotgun (WGS) entry which is preliminary data.</text>
</comment>
<keyword evidence="3" id="KW-0413">Isomerase</keyword>
<feature type="region of interest" description="Disordered" evidence="6">
    <location>
        <begin position="517"/>
        <end position="538"/>
    </location>
</feature>
<dbReference type="SMART" id="SM00490">
    <property type="entry name" value="HELICc"/>
    <property type="match status" value="1"/>
</dbReference>
<evidence type="ECO:0000256" key="5">
    <source>
        <dbReference type="ARBA" id="ARBA00034808"/>
    </source>
</evidence>
<dbReference type="Proteomes" id="UP000554235">
    <property type="component" value="Unassembled WGS sequence"/>
</dbReference>
<keyword evidence="2" id="KW-0238">DNA-binding</keyword>
<dbReference type="GO" id="GO:0000724">
    <property type="term" value="P:double-strand break repair via homologous recombination"/>
    <property type="evidence" value="ECO:0007669"/>
    <property type="project" value="TreeGrafter"/>
</dbReference>
<feature type="compositionally biased region" description="Basic and acidic residues" evidence="6">
    <location>
        <begin position="60"/>
        <end position="75"/>
    </location>
</feature>
<dbReference type="EMBL" id="JAADYS010001148">
    <property type="protein sequence ID" value="KAF4464740.1"/>
    <property type="molecule type" value="Genomic_DNA"/>
</dbReference>
<dbReference type="InterPro" id="IPR027417">
    <property type="entry name" value="P-loop_NTPase"/>
</dbReference>
<comment type="similarity">
    <text evidence="1">Belongs to the helicase family. RecQ subfamily.</text>
</comment>
<feature type="region of interest" description="Disordered" evidence="6">
    <location>
        <begin position="59"/>
        <end position="89"/>
    </location>
</feature>
<feature type="domain" description="Helicase C-terminal" evidence="7">
    <location>
        <begin position="83"/>
        <end position="247"/>
    </location>
</feature>
<dbReference type="InterPro" id="IPR001650">
    <property type="entry name" value="Helicase_C-like"/>
</dbReference>
<dbReference type="GO" id="GO:0005737">
    <property type="term" value="C:cytoplasm"/>
    <property type="evidence" value="ECO:0007669"/>
    <property type="project" value="TreeGrafter"/>
</dbReference>
<feature type="region of interest" description="Disordered" evidence="6">
    <location>
        <begin position="552"/>
        <end position="571"/>
    </location>
</feature>
<evidence type="ECO:0000256" key="1">
    <source>
        <dbReference type="ARBA" id="ARBA00005446"/>
    </source>
</evidence>
<keyword evidence="8" id="KW-0378">Hydrolase</keyword>